<evidence type="ECO:0000256" key="4">
    <source>
        <dbReference type="ARBA" id="ARBA00022491"/>
    </source>
</evidence>
<keyword evidence="4" id="KW-0678">Repressor</keyword>
<keyword evidence="13" id="KW-0238">DNA-binding</keyword>
<evidence type="ECO:0000256" key="5">
    <source>
        <dbReference type="ARBA" id="ARBA00022499"/>
    </source>
</evidence>
<accession>A0A553QV69</accession>
<evidence type="ECO:0000256" key="3">
    <source>
        <dbReference type="ARBA" id="ARBA00022454"/>
    </source>
</evidence>
<keyword evidence="5" id="KW-1017">Isopeptide bond</keyword>
<evidence type="ECO:0000256" key="9">
    <source>
        <dbReference type="ARBA" id="ARBA00022771"/>
    </source>
</evidence>
<organism evidence="20 21">
    <name type="scientific">Danionella cerebrum</name>
    <dbReference type="NCBI Taxonomy" id="2873325"/>
    <lineage>
        <taxon>Eukaryota</taxon>
        <taxon>Metazoa</taxon>
        <taxon>Chordata</taxon>
        <taxon>Craniata</taxon>
        <taxon>Vertebrata</taxon>
        <taxon>Euteleostomi</taxon>
        <taxon>Actinopterygii</taxon>
        <taxon>Neopterygii</taxon>
        <taxon>Teleostei</taxon>
        <taxon>Ostariophysi</taxon>
        <taxon>Cypriniformes</taxon>
        <taxon>Danionidae</taxon>
        <taxon>Danioninae</taxon>
        <taxon>Danionella</taxon>
    </lineage>
</organism>
<dbReference type="PANTHER" id="PTHR46105">
    <property type="entry name" value="AGAP004733-PA"/>
    <property type="match status" value="1"/>
</dbReference>
<feature type="domain" description="C2H2-type" evidence="19">
    <location>
        <begin position="675"/>
        <end position="698"/>
    </location>
</feature>
<comment type="subcellular location">
    <subcellularLocation>
        <location evidence="2">Chromosome</location>
    </subcellularLocation>
    <subcellularLocation>
        <location evidence="1">Nucleus</location>
    </subcellularLocation>
</comment>
<dbReference type="GO" id="GO:0005634">
    <property type="term" value="C:nucleus"/>
    <property type="evidence" value="ECO:0007669"/>
    <property type="project" value="UniProtKB-SubCell"/>
</dbReference>
<evidence type="ECO:0000256" key="10">
    <source>
        <dbReference type="ARBA" id="ARBA00022833"/>
    </source>
</evidence>
<dbReference type="Pfam" id="PF00096">
    <property type="entry name" value="zf-C2H2"/>
    <property type="match status" value="2"/>
</dbReference>
<dbReference type="SUPFAM" id="SSF54695">
    <property type="entry name" value="POZ domain"/>
    <property type="match status" value="1"/>
</dbReference>
<feature type="domain" description="C2H2-type" evidence="19">
    <location>
        <begin position="527"/>
        <end position="556"/>
    </location>
</feature>
<evidence type="ECO:0000256" key="8">
    <source>
        <dbReference type="ARBA" id="ARBA00022737"/>
    </source>
</evidence>
<dbReference type="SMART" id="SM00355">
    <property type="entry name" value="ZnF_C2H2"/>
    <property type="match status" value="8"/>
</dbReference>
<dbReference type="EMBL" id="SRMA01025492">
    <property type="protein sequence ID" value="TRY93837.1"/>
    <property type="molecule type" value="Genomic_DNA"/>
</dbReference>
<dbReference type="FunFam" id="3.30.160.60:FF:000235">
    <property type="entry name" value="Zinc finger and BTB domain containing 38"/>
    <property type="match status" value="1"/>
</dbReference>
<gene>
    <name evidence="20" type="ORF">DNTS_023762</name>
</gene>
<dbReference type="Pfam" id="PF00651">
    <property type="entry name" value="BTB"/>
    <property type="match status" value="1"/>
</dbReference>
<evidence type="ECO:0000313" key="21">
    <source>
        <dbReference type="Proteomes" id="UP000316079"/>
    </source>
</evidence>
<dbReference type="InterPro" id="IPR036236">
    <property type="entry name" value="Znf_C2H2_sf"/>
</dbReference>
<sequence>MHRRLTGRSPAFVFDVSACRGENGDEVCVSTLTYAHELWVMTERMKSGLDMVEISFLQRVAGSSLRDRVGSPVTLEIETSQAALASDSEAFLVPPKQVFRTCVEETLGITQDTLERTPQLKRWHRSVVAGSDLTRGRMMSNMRSGKSKHKMTVVNPSTHGMVDNSHPQSVLSHLSEQRLEGLFCDVVIVVEDVKFRAHRNILAATSGFFRNAFKTAEVYTSSQVLELPDLRSEVFANILNFIYNARVESSNTEDKRSLVSAGKRLGIPFLEKLLDTEKQNSSLFQGQPPPCSRRAKSQSNLAESCTFKKETLKPEEVECCKGPRITNAFSMTEVGEMNNPFSDVDQNNAVTELFEERHSHCSSNDTTVSIDEGELGNAINEHSYAVSQVQVNDTTEVSGRGPKLPSVPTTIPSKATVTNRLGPIKKRLLQNNNITSLSKQFGATLFTNPSTSASSLPKLSSDEAPVIHSSLGLLPPLEDTPAQDGEPLCQSPQDMSNVPTFSCPLCPETFSDSVILTTHMQVHKRTLFCKICHKKFLHLKRLRNHERVCVKSLKDPSETDTTKKDSQRISISKVGDTQNSLPFSDCDVNLHLDPLLNIAHEISQEQVNVNKVASSSRTYKCSVCKRAYVTISSLKRHENVHSWQRAYPCHFCNKVFALAEYRTKHEIWHTGERRYQCIFCLETFLTYYILKNHQKSFHGIDPQLAVKKKSANGGLKSSVYPIKLYRLLPMTFRKKRYKSYSRTYSEGIEGSEESYSAPLGSDSPNDLFENPASTANPDIVSGQSLLSMPVTFMATPKMMASETPRISFDKHYDQNLGFPMSELEEPLESLKNSGFDGKSSSLFNNRFADSQAIQKNLPLGDFSTGKNNYLSDNLPFLNIPSVCSFEGLSKLSELSAAAQSIEDMASQLLQARPESITPNLPLDGKTETYIAKPACPGPSINSPVLPLCQITVKIGNEALVRRKIKGSKLFPKKRKRTDWRPESTGKTSVDEECIESPNLRLRTEVPTSVTETEAYDDPETDILWRPYYTYKPKKRGKKLKDKQARTKPIRCHTRPLSPESSEDFIETPSCPEERISADNYGFSREPRHSSQKQAFPCHSCEGSFSSQTTLSMHIISCHQPHCRICGIQCSPEDISSTAGPAAENGSDLICKSCTEDGSCFSSDVVPQSLSMEKRYRCSYCPQRFLYLATKKSHEKKHLEKSGKGLSCSYCSKICKSAMQLSMHESKHLRAEDGKEPDMTCKTSKSFPNEKEYKGQVKPDPWGNCSEAKRKVAEPTDKEIKRNYASLNKVYKKTSLPFPHAEDSSFPYLPPDIKRKKSKKKSTLETFERHRQNSLEWGQQD</sequence>
<reference evidence="20 21" key="1">
    <citation type="journal article" date="2019" name="Sci. Data">
        <title>Hybrid genome assembly and annotation of Danionella translucida.</title>
        <authorList>
            <person name="Kadobianskyi M."/>
            <person name="Schulze L."/>
            <person name="Schuelke M."/>
            <person name="Judkewitz B."/>
        </authorList>
    </citation>
    <scope>NUCLEOTIDE SEQUENCE [LARGE SCALE GENOMIC DNA]</scope>
    <source>
        <strain evidence="20 21">Bolton</strain>
    </source>
</reference>
<feature type="region of interest" description="Disordered" evidence="17">
    <location>
        <begin position="1296"/>
        <end position="1340"/>
    </location>
</feature>
<feature type="domain" description="BTB" evidence="18">
    <location>
        <begin position="184"/>
        <end position="251"/>
    </location>
</feature>
<proteinExistence type="predicted"/>
<dbReference type="GO" id="GO:0008270">
    <property type="term" value="F:zinc ion binding"/>
    <property type="evidence" value="ECO:0007669"/>
    <property type="project" value="UniProtKB-KW"/>
</dbReference>
<dbReference type="PROSITE" id="PS00028">
    <property type="entry name" value="ZINC_FINGER_C2H2_1"/>
    <property type="match status" value="7"/>
</dbReference>
<dbReference type="Proteomes" id="UP000316079">
    <property type="component" value="Unassembled WGS sequence"/>
</dbReference>
<evidence type="ECO:0000256" key="1">
    <source>
        <dbReference type="ARBA" id="ARBA00004123"/>
    </source>
</evidence>
<dbReference type="SUPFAM" id="SSF57667">
    <property type="entry name" value="beta-beta-alpha zinc fingers"/>
    <property type="match status" value="3"/>
</dbReference>
<feature type="domain" description="C2H2-type" evidence="19">
    <location>
        <begin position="647"/>
        <end position="674"/>
    </location>
</feature>
<dbReference type="InterPro" id="IPR050457">
    <property type="entry name" value="ZnFinger_BTB_dom_contain"/>
</dbReference>
<protein>
    <recommendedName>
        <fullName evidence="22">Zinc finger and BTB domain-containing protein 38</fullName>
    </recommendedName>
</protein>
<keyword evidence="10" id="KW-0862">Zinc</keyword>
<keyword evidence="21" id="KW-1185">Reference proteome</keyword>
<keyword evidence="7" id="KW-0479">Metal-binding</keyword>
<dbReference type="InterPro" id="IPR011333">
    <property type="entry name" value="SKP1/BTB/POZ_sf"/>
</dbReference>
<feature type="domain" description="C2H2-type" evidence="19">
    <location>
        <begin position="1095"/>
        <end position="1118"/>
    </location>
</feature>
<dbReference type="SMART" id="SM00225">
    <property type="entry name" value="BTB"/>
    <property type="match status" value="1"/>
</dbReference>
<dbReference type="STRING" id="623744.A0A553QV69"/>
<evidence type="ECO:0000256" key="17">
    <source>
        <dbReference type="SAM" id="MobiDB-lite"/>
    </source>
</evidence>
<feature type="compositionally biased region" description="Basic and acidic residues" evidence="17">
    <location>
        <begin position="1321"/>
        <end position="1332"/>
    </location>
</feature>
<name>A0A553QV69_9TELE</name>
<dbReference type="FunFam" id="3.30.160.60:FF:000437">
    <property type="entry name" value="zinc finger and BTB domain-containing protein 38"/>
    <property type="match status" value="1"/>
</dbReference>
<evidence type="ECO:0000259" key="18">
    <source>
        <dbReference type="PROSITE" id="PS50097"/>
    </source>
</evidence>
<dbReference type="PROSITE" id="PS50157">
    <property type="entry name" value="ZINC_FINGER_C2H2_2"/>
    <property type="match status" value="7"/>
</dbReference>
<dbReference type="InterPro" id="IPR000210">
    <property type="entry name" value="BTB/POZ_dom"/>
</dbReference>
<feature type="domain" description="C2H2-type" evidence="19">
    <location>
        <begin position="501"/>
        <end position="523"/>
    </location>
</feature>
<evidence type="ECO:0000256" key="15">
    <source>
        <dbReference type="ARBA" id="ARBA00023242"/>
    </source>
</evidence>
<evidence type="ECO:0000256" key="16">
    <source>
        <dbReference type="PROSITE-ProRule" id="PRU00042"/>
    </source>
</evidence>
<dbReference type="PANTHER" id="PTHR46105:SF5">
    <property type="entry name" value="ZINC FINGER AND BTB DOMAIN-CONTAINING PROTEIN 44 ISOFORM X1"/>
    <property type="match status" value="1"/>
</dbReference>
<feature type="domain" description="C2H2-type" evidence="19">
    <location>
        <begin position="1175"/>
        <end position="1202"/>
    </location>
</feature>
<comment type="caution">
    <text evidence="20">The sequence shown here is derived from an EMBL/GenBank/DDBJ whole genome shotgun (WGS) entry which is preliminary data.</text>
</comment>
<dbReference type="Gene3D" id="3.30.160.60">
    <property type="entry name" value="Classic Zinc Finger"/>
    <property type="match status" value="5"/>
</dbReference>
<evidence type="ECO:0000313" key="20">
    <source>
        <dbReference type="EMBL" id="TRY93837.1"/>
    </source>
</evidence>
<feature type="region of interest" description="Disordered" evidence="17">
    <location>
        <begin position="1249"/>
        <end position="1274"/>
    </location>
</feature>
<evidence type="ECO:0000259" key="19">
    <source>
        <dbReference type="PROSITE" id="PS50157"/>
    </source>
</evidence>
<dbReference type="InterPro" id="IPR013087">
    <property type="entry name" value="Znf_C2H2_type"/>
</dbReference>
<evidence type="ECO:0000256" key="11">
    <source>
        <dbReference type="ARBA" id="ARBA00022843"/>
    </source>
</evidence>
<evidence type="ECO:0000256" key="2">
    <source>
        <dbReference type="ARBA" id="ARBA00004286"/>
    </source>
</evidence>
<evidence type="ECO:0008006" key="22">
    <source>
        <dbReference type="Google" id="ProtNLM"/>
    </source>
</evidence>
<evidence type="ECO:0000256" key="13">
    <source>
        <dbReference type="ARBA" id="ARBA00023125"/>
    </source>
</evidence>
<keyword evidence="14" id="KW-0804">Transcription</keyword>
<keyword evidence="12" id="KW-0805">Transcription regulation</keyword>
<dbReference type="PROSITE" id="PS50097">
    <property type="entry name" value="BTB"/>
    <property type="match status" value="1"/>
</dbReference>
<dbReference type="GO" id="GO:0000981">
    <property type="term" value="F:DNA-binding transcription factor activity, RNA polymerase II-specific"/>
    <property type="evidence" value="ECO:0007669"/>
    <property type="project" value="TreeGrafter"/>
</dbReference>
<keyword evidence="8" id="KW-0677">Repeat</keyword>
<dbReference type="Gene3D" id="3.30.710.10">
    <property type="entry name" value="Potassium Channel Kv1.1, Chain A"/>
    <property type="match status" value="1"/>
</dbReference>
<dbReference type="OrthoDB" id="8922241at2759"/>
<keyword evidence="3" id="KW-0158">Chromosome</keyword>
<evidence type="ECO:0000256" key="12">
    <source>
        <dbReference type="ARBA" id="ARBA00023015"/>
    </source>
</evidence>
<dbReference type="GO" id="GO:0000978">
    <property type="term" value="F:RNA polymerase II cis-regulatory region sequence-specific DNA binding"/>
    <property type="evidence" value="ECO:0007669"/>
    <property type="project" value="TreeGrafter"/>
</dbReference>
<evidence type="ECO:0000256" key="7">
    <source>
        <dbReference type="ARBA" id="ARBA00022723"/>
    </source>
</evidence>
<keyword evidence="6" id="KW-0597">Phosphoprotein</keyword>
<keyword evidence="15" id="KW-0539">Nucleus</keyword>
<evidence type="ECO:0000256" key="14">
    <source>
        <dbReference type="ARBA" id="ARBA00023163"/>
    </source>
</evidence>
<keyword evidence="11" id="KW-0832">Ubl conjugation</keyword>
<feature type="domain" description="C2H2-type" evidence="19">
    <location>
        <begin position="619"/>
        <end position="646"/>
    </location>
</feature>
<keyword evidence="9 16" id="KW-0863">Zinc-finger</keyword>
<evidence type="ECO:0000256" key="6">
    <source>
        <dbReference type="ARBA" id="ARBA00022553"/>
    </source>
</evidence>
<dbReference type="GO" id="GO:0005694">
    <property type="term" value="C:chromosome"/>
    <property type="evidence" value="ECO:0007669"/>
    <property type="project" value="UniProtKB-SubCell"/>
</dbReference>